<dbReference type="EMBL" id="CH981529">
    <property type="protein sequence ID" value="EDK46362.1"/>
    <property type="molecule type" value="Genomic_DNA"/>
</dbReference>
<dbReference type="Pfam" id="PF11927">
    <property type="entry name" value="HODM_asu-like"/>
    <property type="match status" value="1"/>
</dbReference>
<organism evidence="2 3">
    <name type="scientific">Lodderomyces elongisporus (strain ATCC 11503 / CBS 2605 / JCM 1781 / NBRC 1676 / NRRL YB-4239)</name>
    <name type="common">Yeast</name>
    <name type="synonym">Saccharomyces elongisporus</name>
    <dbReference type="NCBI Taxonomy" id="379508"/>
    <lineage>
        <taxon>Eukaryota</taxon>
        <taxon>Fungi</taxon>
        <taxon>Dikarya</taxon>
        <taxon>Ascomycota</taxon>
        <taxon>Saccharomycotina</taxon>
        <taxon>Pichiomycetes</taxon>
        <taxon>Debaryomycetaceae</taxon>
        <taxon>Candida/Lodderomyces clade</taxon>
        <taxon>Lodderomyces</taxon>
    </lineage>
</organism>
<protein>
    <recommendedName>
        <fullName evidence="4">HRQ family protein 2</fullName>
    </recommendedName>
</protein>
<feature type="transmembrane region" description="Helical" evidence="1">
    <location>
        <begin position="20"/>
        <end position="36"/>
    </location>
</feature>
<dbReference type="VEuPathDB" id="FungiDB:LELG_04543"/>
<dbReference type="AlphaFoldDB" id="A5E4K4"/>
<proteinExistence type="predicted"/>
<dbReference type="STRING" id="379508.A5E4K4"/>
<dbReference type="OrthoDB" id="5043642at2759"/>
<keyword evidence="1" id="KW-0812">Transmembrane</keyword>
<keyword evidence="1" id="KW-1133">Transmembrane helix</keyword>
<evidence type="ECO:0000313" key="2">
    <source>
        <dbReference type="EMBL" id="EDK46362.1"/>
    </source>
</evidence>
<evidence type="ECO:0000313" key="3">
    <source>
        <dbReference type="Proteomes" id="UP000001996"/>
    </source>
</evidence>
<dbReference type="OMA" id="VKRTNWS"/>
<accession>A5E4K4</accession>
<reference evidence="2 3" key="1">
    <citation type="journal article" date="2009" name="Nature">
        <title>Evolution of pathogenicity and sexual reproduction in eight Candida genomes.</title>
        <authorList>
            <person name="Butler G."/>
            <person name="Rasmussen M.D."/>
            <person name="Lin M.F."/>
            <person name="Santos M.A."/>
            <person name="Sakthikumar S."/>
            <person name="Munro C.A."/>
            <person name="Rheinbay E."/>
            <person name="Grabherr M."/>
            <person name="Forche A."/>
            <person name="Reedy J.L."/>
            <person name="Agrafioti I."/>
            <person name="Arnaud M.B."/>
            <person name="Bates S."/>
            <person name="Brown A.J."/>
            <person name="Brunke S."/>
            <person name="Costanzo M.C."/>
            <person name="Fitzpatrick D.A."/>
            <person name="de Groot P.W."/>
            <person name="Harris D."/>
            <person name="Hoyer L.L."/>
            <person name="Hube B."/>
            <person name="Klis F.M."/>
            <person name="Kodira C."/>
            <person name="Lennard N."/>
            <person name="Logue M.E."/>
            <person name="Martin R."/>
            <person name="Neiman A.M."/>
            <person name="Nikolaou E."/>
            <person name="Quail M.A."/>
            <person name="Quinn J."/>
            <person name="Santos M.C."/>
            <person name="Schmitzberger F.F."/>
            <person name="Sherlock G."/>
            <person name="Shah P."/>
            <person name="Silverstein K.A."/>
            <person name="Skrzypek M.S."/>
            <person name="Soll D."/>
            <person name="Staggs R."/>
            <person name="Stansfield I."/>
            <person name="Stumpf M.P."/>
            <person name="Sudbery P.E."/>
            <person name="Srikantha T."/>
            <person name="Zeng Q."/>
            <person name="Berman J."/>
            <person name="Berriman M."/>
            <person name="Heitman J."/>
            <person name="Gow N.A."/>
            <person name="Lorenz M.C."/>
            <person name="Birren B.W."/>
            <person name="Kellis M."/>
            <person name="Cuomo C.A."/>
        </authorList>
    </citation>
    <scope>NUCLEOTIDE SEQUENCE [LARGE SCALE GENOMIC DNA]</scope>
    <source>
        <strain evidence="3">ATCC 11503 / BCRC 21390 / CBS 2605 / JCM 1781 / NBRC 1676 / NRRL YB-4239</strain>
    </source>
</reference>
<name>A5E4K4_LODEL</name>
<dbReference type="GeneID" id="5231641"/>
<keyword evidence="1" id="KW-0472">Membrane</keyword>
<evidence type="ECO:0008006" key="4">
    <source>
        <dbReference type="Google" id="ProtNLM"/>
    </source>
</evidence>
<dbReference type="InParanoid" id="A5E4K4"/>
<keyword evidence="3" id="KW-1185">Reference proteome</keyword>
<dbReference type="eggNOG" id="ENOG502QW4F">
    <property type="taxonomic scope" value="Eukaryota"/>
</dbReference>
<dbReference type="Proteomes" id="UP000001996">
    <property type="component" value="Unassembled WGS sequence"/>
</dbReference>
<gene>
    <name evidence="2" type="ORF">LELG_04543</name>
</gene>
<sequence length="416" mass="48009">MNSTLASTVQNALNKPFDPTLVTVVAFIFASFYLYTKSKVSSIGKNANKTITDAKPAKSSFYNKHNSTQLQITPLTEFKWNEDNEPLKSMPFKNAPYKLTMGIRSLEAQDWLLIEPTYLSRLEHKRRILNNCHPAYPKTRDLRSSTLFASEEAREAVVEFYDIVMDYCLRKYPTCFATTTDSESEYHNQTLIHNLITNKKYPLKGNGIEPKVLEEYLSQNIEEDFIILLKDPLRAHEEYGEEYWFKAGVFGFAAGFDPKERFNKPLTSIHQLIPGYTTKLKTSMNRFFDRLSPGQFVTRSNWSMQTHKNFYVDDQNKGHNLPEGHEQKAIPYESLNFDDVRYRSERQVLTKLPKSGAVVFTIRTYLIPIEEIRNEGPEVCERLIGAIKGFPDDIKQYKAAGEWGPAIIQYLSKKLD</sequence>
<evidence type="ECO:0000256" key="1">
    <source>
        <dbReference type="SAM" id="Phobius"/>
    </source>
</evidence>
<dbReference type="HOGENOM" id="CLU_025462_2_0_1"/>
<dbReference type="InterPro" id="IPR021848">
    <property type="entry name" value="HODM_asu-like"/>
</dbReference>
<dbReference type="KEGG" id="lel:PVL30_004261"/>